<name>A0ABR4D3U1_9PEZI</name>
<feature type="transmembrane region" description="Helical" evidence="1">
    <location>
        <begin position="103"/>
        <end position="124"/>
    </location>
</feature>
<gene>
    <name evidence="2" type="ORF">VTJ83DRAFT_7498</name>
</gene>
<dbReference type="GeneID" id="98128970"/>
<organism evidence="2 3">
    <name type="scientific">Remersonia thermophila</name>
    <dbReference type="NCBI Taxonomy" id="72144"/>
    <lineage>
        <taxon>Eukaryota</taxon>
        <taxon>Fungi</taxon>
        <taxon>Dikarya</taxon>
        <taxon>Ascomycota</taxon>
        <taxon>Pezizomycotina</taxon>
        <taxon>Sordariomycetes</taxon>
        <taxon>Sordariomycetidae</taxon>
        <taxon>Sordariales</taxon>
        <taxon>Sordariales incertae sedis</taxon>
        <taxon>Remersonia</taxon>
    </lineage>
</organism>
<dbReference type="PANTHER" id="PTHR39608:SF2">
    <property type="entry name" value="MARVEL DOMAIN-CONTAINING PROTEIN"/>
    <property type="match status" value="1"/>
</dbReference>
<evidence type="ECO:0000313" key="2">
    <source>
        <dbReference type="EMBL" id="KAL2264988.1"/>
    </source>
</evidence>
<feature type="transmembrane region" description="Helical" evidence="1">
    <location>
        <begin position="74"/>
        <end position="97"/>
    </location>
</feature>
<evidence type="ECO:0000313" key="3">
    <source>
        <dbReference type="Proteomes" id="UP001600064"/>
    </source>
</evidence>
<keyword evidence="3" id="KW-1185">Reference proteome</keyword>
<keyword evidence="1" id="KW-0472">Membrane</keyword>
<feature type="transmembrane region" description="Helical" evidence="1">
    <location>
        <begin position="48"/>
        <end position="67"/>
    </location>
</feature>
<sequence length="130" mass="14592">MARGHSRVRDGHSTLALASSAIAWVSAVIVLGIIAYLISEGWKNSHTIYILVISILTALLIPVAFFLRIHSRHMALFNIVFGHLWIVAVAFAASSWIYSWSDIVLTAVAFCFIAFFSLLFNILYDWHHAF</sequence>
<reference evidence="2 3" key="1">
    <citation type="journal article" date="2024" name="Commun. Biol.">
        <title>Comparative genomic analysis of thermophilic fungi reveals convergent evolutionary adaptations and gene losses.</title>
        <authorList>
            <person name="Steindorff A.S."/>
            <person name="Aguilar-Pontes M.V."/>
            <person name="Robinson A.J."/>
            <person name="Andreopoulos B."/>
            <person name="LaButti K."/>
            <person name="Kuo A."/>
            <person name="Mondo S."/>
            <person name="Riley R."/>
            <person name="Otillar R."/>
            <person name="Haridas S."/>
            <person name="Lipzen A."/>
            <person name="Grimwood J."/>
            <person name="Schmutz J."/>
            <person name="Clum A."/>
            <person name="Reid I.D."/>
            <person name="Moisan M.C."/>
            <person name="Butler G."/>
            <person name="Nguyen T.T.M."/>
            <person name="Dewar K."/>
            <person name="Conant G."/>
            <person name="Drula E."/>
            <person name="Henrissat B."/>
            <person name="Hansel C."/>
            <person name="Singer S."/>
            <person name="Hutchinson M.I."/>
            <person name="de Vries R.P."/>
            <person name="Natvig D.O."/>
            <person name="Powell A.J."/>
            <person name="Tsang A."/>
            <person name="Grigoriev I.V."/>
        </authorList>
    </citation>
    <scope>NUCLEOTIDE SEQUENCE [LARGE SCALE GENOMIC DNA]</scope>
    <source>
        <strain evidence="2 3">ATCC 22073</strain>
    </source>
</reference>
<dbReference type="EMBL" id="JAZGUE010000007">
    <property type="protein sequence ID" value="KAL2264988.1"/>
    <property type="molecule type" value="Genomic_DNA"/>
</dbReference>
<dbReference type="PANTHER" id="PTHR39608">
    <property type="entry name" value="INTEGRAL MEMBRANE PROTEIN (AFU_ORTHOLOGUE AFUA_5G08640)"/>
    <property type="match status" value="1"/>
</dbReference>
<protein>
    <submittedName>
        <fullName evidence="2">Uncharacterized protein</fullName>
    </submittedName>
</protein>
<keyword evidence="1" id="KW-1133">Transmembrane helix</keyword>
<feature type="transmembrane region" description="Helical" evidence="1">
    <location>
        <begin position="12"/>
        <end position="36"/>
    </location>
</feature>
<dbReference type="Proteomes" id="UP001600064">
    <property type="component" value="Unassembled WGS sequence"/>
</dbReference>
<accession>A0ABR4D3U1</accession>
<proteinExistence type="predicted"/>
<dbReference type="RefSeq" id="XP_070863715.1">
    <property type="nucleotide sequence ID" value="XM_071014326.1"/>
</dbReference>
<keyword evidence="1" id="KW-0812">Transmembrane</keyword>
<evidence type="ECO:0000256" key="1">
    <source>
        <dbReference type="SAM" id="Phobius"/>
    </source>
</evidence>
<comment type="caution">
    <text evidence="2">The sequence shown here is derived from an EMBL/GenBank/DDBJ whole genome shotgun (WGS) entry which is preliminary data.</text>
</comment>